<dbReference type="SUPFAM" id="SSF52833">
    <property type="entry name" value="Thioredoxin-like"/>
    <property type="match status" value="1"/>
</dbReference>
<proteinExistence type="predicted"/>
<dbReference type="PROSITE" id="PS00195">
    <property type="entry name" value="GLUTAREDOXIN_1"/>
    <property type="match status" value="1"/>
</dbReference>
<dbReference type="NCBIfam" id="TIGR02180">
    <property type="entry name" value="GRX_euk"/>
    <property type="match status" value="1"/>
</dbReference>
<dbReference type="RefSeq" id="XP_044561369.1">
    <property type="nucleotide sequence ID" value="XM_044707982.1"/>
</dbReference>
<evidence type="ECO:0000313" key="6">
    <source>
        <dbReference type="EMBL" id="KAF0976656.1"/>
    </source>
</evidence>
<feature type="domain" description="Glutaredoxin" evidence="5">
    <location>
        <begin position="16"/>
        <end position="78"/>
    </location>
</feature>
<dbReference type="InterPro" id="IPR014025">
    <property type="entry name" value="Glutaredoxin_subgr"/>
</dbReference>
<sequence>MSIKTAIQNLVSQNKVVIFSKTYCPYCANAKKLFSELGVDYKVLELDTMKDGSEYQNVLKEMTNMGTVPSVWVNSEFIGGFSDTQALHKQGKLLPKLNK</sequence>
<dbReference type="GO" id="GO:0034599">
    <property type="term" value="P:cellular response to oxidative stress"/>
    <property type="evidence" value="ECO:0007669"/>
    <property type="project" value="TreeGrafter"/>
</dbReference>
<dbReference type="Pfam" id="PF00462">
    <property type="entry name" value="Glutaredoxin"/>
    <property type="match status" value="1"/>
</dbReference>
<dbReference type="InterPro" id="IPR002109">
    <property type="entry name" value="Glutaredoxin"/>
</dbReference>
<evidence type="ECO:0000256" key="3">
    <source>
        <dbReference type="ARBA" id="ARBA00023157"/>
    </source>
</evidence>
<dbReference type="InterPro" id="IPR011767">
    <property type="entry name" value="GLR_AS"/>
</dbReference>
<dbReference type="PANTHER" id="PTHR45694:SF18">
    <property type="entry name" value="GLUTAREDOXIN-1-RELATED"/>
    <property type="match status" value="1"/>
</dbReference>
<dbReference type="PROSITE" id="PS51354">
    <property type="entry name" value="GLUTAREDOXIN_2"/>
    <property type="match status" value="1"/>
</dbReference>
<dbReference type="InterPro" id="IPR011899">
    <property type="entry name" value="Glutaredoxin_euk/vir"/>
</dbReference>
<dbReference type="PRINTS" id="PR00160">
    <property type="entry name" value="GLUTAREDOXIN"/>
</dbReference>
<comment type="caution">
    <text evidence="6">The sequence shown here is derived from an EMBL/GenBank/DDBJ whole genome shotgun (WGS) entry which is preliminary data.</text>
</comment>
<accession>A0A6A5BNU9</accession>
<dbReference type="InterPro" id="IPR036249">
    <property type="entry name" value="Thioredoxin-like_sf"/>
</dbReference>
<dbReference type="EMBL" id="VFQX01000037">
    <property type="protein sequence ID" value="KAF0976656.1"/>
    <property type="molecule type" value="Genomic_DNA"/>
</dbReference>
<dbReference type="Gene3D" id="3.40.30.10">
    <property type="entry name" value="Glutaredoxin"/>
    <property type="match status" value="1"/>
</dbReference>
<dbReference type="GO" id="GO:0005737">
    <property type="term" value="C:cytoplasm"/>
    <property type="evidence" value="ECO:0007669"/>
    <property type="project" value="TreeGrafter"/>
</dbReference>
<evidence type="ECO:0000313" key="7">
    <source>
        <dbReference type="Proteomes" id="UP000444721"/>
    </source>
</evidence>
<dbReference type="Proteomes" id="UP000444721">
    <property type="component" value="Unassembled WGS sequence"/>
</dbReference>
<keyword evidence="3" id="KW-1015">Disulfide bond</keyword>
<evidence type="ECO:0000256" key="4">
    <source>
        <dbReference type="ARBA" id="ARBA00023284"/>
    </source>
</evidence>
<protein>
    <recommendedName>
        <fullName evidence="5">Glutaredoxin domain-containing protein</fullName>
    </recommendedName>
</protein>
<dbReference type="GeneID" id="68111773"/>
<dbReference type="OrthoDB" id="418495at2759"/>
<dbReference type="GO" id="GO:0015038">
    <property type="term" value="F:glutathione disulfide oxidoreductase activity"/>
    <property type="evidence" value="ECO:0007669"/>
    <property type="project" value="TreeGrafter"/>
</dbReference>
<dbReference type="PANTHER" id="PTHR45694">
    <property type="entry name" value="GLUTAREDOXIN 2"/>
    <property type="match status" value="1"/>
</dbReference>
<keyword evidence="7" id="KW-1185">Reference proteome</keyword>
<name>A0A6A5BNU9_NAEFO</name>
<dbReference type="VEuPathDB" id="AmoebaDB:FDP41_004555"/>
<dbReference type="VEuPathDB" id="AmoebaDB:NF0034400"/>
<dbReference type="OMA" id="YGSDNCP"/>
<reference evidence="6 7" key="1">
    <citation type="journal article" date="2019" name="Sci. Rep.">
        <title>Nanopore sequencing improves the draft genome of the human pathogenic amoeba Naegleria fowleri.</title>
        <authorList>
            <person name="Liechti N."/>
            <person name="Schurch N."/>
            <person name="Bruggmann R."/>
            <person name="Wittwer M."/>
        </authorList>
    </citation>
    <scope>NUCLEOTIDE SEQUENCE [LARGE SCALE GENOMIC DNA]</scope>
    <source>
        <strain evidence="6 7">ATCC 30894</strain>
    </source>
</reference>
<evidence type="ECO:0000256" key="2">
    <source>
        <dbReference type="ARBA" id="ARBA00022982"/>
    </source>
</evidence>
<evidence type="ECO:0000259" key="5">
    <source>
        <dbReference type="Pfam" id="PF00462"/>
    </source>
</evidence>
<keyword evidence="2" id="KW-0249">Electron transport</keyword>
<dbReference type="CDD" id="cd03419">
    <property type="entry name" value="GRX_GRXh_1_2_like"/>
    <property type="match status" value="1"/>
</dbReference>
<dbReference type="VEuPathDB" id="AmoebaDB:NfTy_082690"/>
<evidence type="ECO:0000256" key="1">
    <source>
        <dbReference type="ARBA" id="ARBA00022448"/>
    </source>
</evidence>
<gene>
    <name evidence="6" type="ORF">FDP41_004555</name>
</gene>
<organism evidence="6 7">
    <name type="scientific">Naegleria fowleri</name>
    <name type="common">Brain eating amoeba</name>
    <dbReference type="NCBI Taxonomy" id="5763"/>
    <lineage>
        <taxon>Eukaryota</taxon>
        <taxon>Discoba</taxon>
        <taxon>Heterolobosea</taxon>
        <taxon>Tetramitia</taxon>
        <taxon>Eutetramitia</taxon>
        <taxon>Vahlkampfiidae</taxon>
        <taxon>Naegleria</taxon>
    </lineage>
</organism>
<keyword evidence="4" id="KW-0676">Redox-active center</keyword>
<dbReference type="FunFam" id="3.40.30.10:FF:000026">
    <property type="entry name" value="Glutaredoxin 2"/>
    <property type="match status" value="1"/>
</dbReference>
<dbReference type="AlphaFoldDB" id="A0A6A5BNU9"/>
<keyword evidence="1" id="KW-0813">Transport</keyword>